<feature type="domain" description="Neurotransmitter-gated ion-channel transmembrane" evidence="11">
    <location>
        <begin position="282"/>
        <end position="452"/>
    </location>
</feature>
<comment type="caution">
    <text evidence="12">The sequence shown here is derived from an EMBL/GenBank/DDBJ whole genome shotgun (WGS) entry which is preliminary data.</text>
</comment>
<dbReference type="CDD" id="cd19051">
    <property type="entry name" value="LGIC_TM_cation"/>
    <property type="match status" value="1"/>
</dbReference>
<dbReference type="OrthoDB" id="9834376at2759"/>
<evidence type="ECO:0000259" key="10">
    <source>
        <dbReference type="Pfam" id="PF02931"/>
    </source>
</evidence>
<dbReference type="Pfam" id="PF01015">
    <property type="entry name" value="Ribosomal_S3Ae"/>
    <property type="match status" value="1"/>
</dbReference>
<evidence type="ECO:0000256" key="2">
    <source>
        <dbReference type="ARBA" id="ARBA00022692"/>
    </source>
</evidence>
<proteinExistence type="inferred from homology"/>
<dbReference type="Proteomes" id="UP000078046">
    <property type="component" value="Unassembled WGS sequence"/>
</dbReference>
<evidence type="ECO:0000256" key="5">
    <source>
        <dbReference type="ARBA" id="ARBA00023136"/>
    </source>
</evidence>
<evidence type="ECO:0000256" key="3">
    <source>
        <dbReference type="ARBA" id="ARBA00022980"/>
    </source>
</evidence>
<dbReference type="FunFam" id="1.20.58.390:FF:000043">
    <property type="entry name" value="AcetylCholine Receptor"/>
    <property type="match status" value="1"/>
</dbReference>
<dbReference type="InterPro" id="IPR027500">
    <property type="entry name" value="Ribosomal_eS1_euk"/>
</dbReference>
<dbReference type="InterPro" id="IPR020818">
    <property type="entry name" value="Chaperonin_GroES"/>
</dbReference>
<dbReference type="InterPro" id="IPR036719">
    <property type="entry name" value="Neuro-gated_channel_TM_sf"/>
</dbReference>
<dbReference type="PANTHER" id="PTHR18945">
    <property type="entry name" value="NEUROTRANSMITTER GATED ION CHANNEL"/>
    <property type="match status" value="1"/>
</dbReference>
<evidence type="ECO:0000256" key="8">
    <source>
        <dbReference type="HAMAP-Rule" id="MF_03122"/>
    </source>
</evidence>
<reference evidence="12 13" key="1">
    <citation type="submission" date="2016-04" db="EMBL/GenBank/DDBJ databases">
        <title>The genome of Intoshia linei affirms orthonectids as highly simplified spiralians.</title>
        <authorList>
            <person name="Mikhailov K.V."/>
            <person name="Slusarev G.S."/>
            <person name="Nikitin M.A."/>
            <person name="Logacheva M.D."/>
            <person name="Penin A."/>
            <person name="Aleoshin V."/>
            <person name="Panchin Y.V."/>
        </authorList>
    </citation>
    <scope>NUCLEOTIDE SEQUENCE [LARGE SCALE GENOMIC DNA]</scope>
    <source>
        <strain evidence="12">Intl2013</strain>
        <tissue evidence="12">Whole animal</tissue>
    </source>
</reference>
<dbReference type="CDD" id="cd00320">
    <property type="entry name" value="cpn10"/>
    <property type="match status" value="1"/>
</dbReference>
<dbReference type="Pfam" id="PF02932">
    <property type="entry name" value="Neur_chan_memb"/>
    <property type="match status" value="1"/>
</dbReference>
<dbReference type="InterPro" id="IPR036734">
    <property type="entry name" value="Neur_chan_lig-bd_sf"/>
</dbReference>
<dbReference type="Pfam" id="PF02931">
    <property type="entry name" value="Neur_chan_LBD"/>
    <property type="match status" value="1"/>
</dbReference>
<dbReference type="SUPFAM" id="SSF50129">
    <property type="entry name" value="GroES-like"/>
    <property type="match status" value="1"/>
</dbReference>
<dbReference type="SMART" id="SM00883">
    <property type="entry name" value="Cpn10"/>
    <property type="match status" value="1"/>
</dbReference>
<dbReference type="SUPFAM" id="SSF90112">
    <property type="entry name" value="Neurotransmitter-gated ion-channel transmembrane pore"/>
    <property type="match status" value="1"/>
</dbReference>
<dbReference type="Gene3D" id="1.20.58.390">
    <property type="entry name" value="Neurotransmitter-gated ion-channel transmembrane domain"/>
    <property type="match status" value="1"/>
</dbReference>
<dbReference type="CDD" id="cd18997">
    <property type="entry name" value="LGIC_ECD_nAChR"/>
    <property type="match status" value="1"/>
</dbReference>
<dbReference type="SUPFAM" id="SSF63712">
    <property type="entry name" value="Nicotinic receptor ligand binding domain-like"/>
    <property type="match status" value="1"/>
</dbReference>
<dbReference type="GO" id="GO:0016020">
    <property type="term" value="C:membrane"/>
    <property type="evidence" value="ECO:0007669"/>
    <property type="project" value="UniProtKB-SubCell"/>
</dbReference>
<dbReference type="InterPro" id="IPR006029">
    <property type="entry name" value="Neurotrans-gated_channel_TM"/>
</dbReference>
<keyword evidence="5 9" id="KW-0472">Membrane</keyword>
<dbReference type="GO" id="GO:0005230">
    <property type="term" value="F:extracellular ligand-gated monoatomic ion channel activity"/>
    <property type="evidence" value="ECO:0007669"/>
    <property type="project" value="InterPro"/>
</dbReference>
<dbReference type="HAMAP" id="MF_03122">
    <property type="entry name" value="Ribosomal_eS1_euk"/>
    <property type="match status" value="1"/>
</dbReference>
<name>A0A177B684_9BILA</name>
<dbReference type="EMBL" id="LWCA01000233">
    <property type="protein sequence ID" value="OAF69765.1"/>
    <property type="molecule type" value="Genomic_DNA"/>
</dbReference>
<dbReference type="InterPro" id="IPR006201">
    <property type="entry name" value="Neur_channel"/>
</dbReference>
<feature type="transmembrane region" description="Helical" evidence="9">
    <location>
        <begin position="306"/>
        <end position="325"/>
    </location>
</feature>
<dbReference type="GO" id="GO:0044183">
    <property type="term" value="F:protein folding chaperone"/>
    <property type="evidence" value="ECO:0007669"/>
    <property type="project" value="InterPro"/>
</dbReference>
<dbReference type="InterPro" id="IPR038050">
    <property type="entry name" value="Neuro_actylchol_rec"/>
</dbReference>
<keyword evidence="2 9" id="KW-0812">Transmembrane</keyword>
<feature type="initiator methionine" description="Removed" evidence="8">
    <location>
        <position position="527"/>
    </location>
</feature>
<dbReference type="GO" id="GO:0005524">
    <property type="term" value="F:ATP binding"/>
    <property type="evidence" value="ECO:0007669"/>
    <property type="project" value="InterPro"/>
</dbReference>
<comment type="subcellular location">
    <subcellularLocation>
        <location evidence="8">Cytoplasm</location>
    </subcellularLocation>
    <subcellularLocation>
        <location evidence="1">Membrane</location>
        <topology evidence="1">Multi-pass membrane protein</topology>
    </subcellularLocation>
</comment>
<dbReference type="SMART" id="SM01397">
    <property type="entry name" value="Ribosomal_S3Ae"/>
    <property type="match status" value="1"/>
</dbReference>
<dbReference type="InterPro" id="IPR011032">
    <property type="entry name" value="GroES-like_sf"/>
</dbReference>
<dbReference type="Gene3D" id="2.70.170.10">
    <property type="entry name" value="Neurotransmitter-gated ion-channel ligand-binding domain"/>
    <property type="match status" value="1"/>
</dbReference>
<keyword evidence="6" id="KW-0143">Chaperone</keyword>
<dbReference type="GO" id="GO:0006412">
    <property type="term" value="P:translation"/>
    <property type="evidence" value="ECO:0007669"/>
    <property type="project" value="UniProtKB-UniRule"/>
</dbReference>
<protein>
    <recommendedName>
        <fullName evidence="8">Small ribosomal subunit protein eS1</fullName>
    </recommendedName>
</protein>
<accession>A0A177B684</accession>
<keyword evidence="8" id="KW-0963">Cytoplasm</keyword>
<evidence type="ECO:0000313" key="12">
    <source>
        <dbReference type="EMBL" id="OAF69765.1"/>
    </source>
</evidence>
<organism evidence="12 13">
    <name type="scientific">Intoshia linei</name>
    <dbReference type="NCBI Taxonomy" id="1819745"/>
    <lineage>
        <taxon>Eukaryota</taxon>
        <taxon>Metazoa</taxon>
        <taxon>Spiralia</taxon>
        <taxon>Lophotrochozoa</taxon>
        <taxon>Mesozoa</taxon>
        <taxon>Orthonectida</taxon>
        <taxon>Rhopaluridae</taxon>
        <taxon>Intoshia</taxon>
    </lineage>
</organism>
<dbReference type="GO" id="GO:0004888">
    <property type="term" value="F:transmembrane signaling receptor activity"/>
    <property type="evidence" value="ECO:0007669"/>
    <property type="project" value="InterPro"/>
</dbReference>
<keyword evidence="3 8" id="KW-0689">Ribosomal protein</keyword>
<dbReference type="InterPro" id="IPR006202">
    <property type="entry name" value="Neur_chan_lig-bd"/>
</dbReference>
<evidence type="ECO:0000256" key="6">
    <source>
        <dbReference type="ARBA" id="ARBA00023186"/>
    </source>
</evidence>
<feature type="transmembrane region" description="Helical" evidence="9">
    <location>
        <begin position="277"/>
        <end position="300"/>
    </location>
</feature>
<evidence type="ECO:0000256" key="9">
    <source>
        <dbReference type="SAM" id="Phobius"/>
    </source>
</evidence>
<dbReference type="PRINTS" id="PR00297">
    <property type="entry name" value="CHAPERONIN10"/>
</dbReference>
<dbReference type="InterPro" id="IPR001593">
    <property type="entry name" value="Ribosomal_eS1"/>
</dbReference>
<comment type="similarity">
    <text evidence="8">Belongs to the eukaryotic ribosomal protein eS1 family.</text>
</comment>
<dbReference type="Gene3D" id="2.30.33.40">
    <property type="entry name" value="GroES chaperonin"/>
    <property type="match status" value="1"/>
</dbReference>
<feature type="transmembrane region" description="Helical" evidence="9">
    <location>
        <begin position="337"/>
        <end position="359"/>
    </location>
</feature>
<evidence type="ECO:0000256" key="4">
    <source>
        <dbReference type="ARBA" id="ARBA00022989"/>
    </source>
</evidence>
<dbReference type="InterPro" id="IPR037124">
    <property type="entry name" value="Chaperonin_GroES_sf"/>
</dbReference>
<sequence>MSQIVKRFLPMFDRILVKKFTPSSKTSGGIIIPEAAQERVLNAVVVETGEGIRNEQGKLIDMTTKVGDEVLLPEYGDCKFQSTEHELIENILNNYESSMRPVLDHRKILKVNIGFSLTQLLQLNEKRQYLQINSWIHLKWFDDFLNWNLSEYNISSINVPINNVWHPDIILYNNVDETKNGVNIFPLTNVIVKYTGQVDCPFDSQECHLKFGSWSYNSDQIDLIPMETDSSLNKYIKNGQWDITGVSAKRSEELYICCDTPFVDVTYRIKLDRKSMFYMFNLVFPCVLLMVVSACGFMLPTESGEKISLCITLLLAITVYQLLIAEEIPATSEYIPLVGKFFGFSILILSISTMCNIATVKVHFNGTYGYEVPNWCRSVLFYKFSKYLFLTNAIKKLEKKRLLYEKHSVIADVDVPHPECFLMKIKRKTTIIKKSIPHIEIDHQYFLENSPTNAETLSVYKPLNRRISDVRHLKRTNSHLINNNNKKVSNSNEKKIPEDYLTLAQIENEIINYEWRVLVSSRAQFIMAVGKNKRLSKGGKKGQKKKIIDPFTKKEWYNVMAPAYYTNRKVGETIVTKTWGTKIASNSLKGRVFEINYEDLVPDHALTYIKIKLVAEHVEGRNVLTNFHGMTLTTDKYKSIPKKRQTLVEVFVNVKTADGYLLRVFCIGLTKKHTNDTSKKAYAKSSQVKRLRVVMREHLCKDFAKASLRGLVNLISPGKTERTIRNAAAQIYPMEEIYIRKIKVLKKPKFSLATLMDIHSDKYNPVETADDEMGRKVDLGYENLQIDGDRYEPPIQSYV</sequence>
<feature type="domain" description="Neurotransmitter-gated ion-channel ligand-binding" evidence="10">
    <location>
        <begin position="85"/>
        <end position="274"/>
    </location>
</feature>
<evidence type="ECO:0000256" key="7">
    <source>
        <dbReference type="ARBA" id="ARBA00023274"/>
    </source>
</evidence>
<gene>
    <name evidence="12" type="ORF">A3Q56_02496</name>
</gene>
<evidence type="ECO:0000259" key="11">
    <source>
        <dbReference type="Pfam" id="PF02932"/>
    </source>
</evidence>
<dbReference type="AlphaFoldDB" id="A0A177B684"/>
<evidence type="ECO:0000256" key="1">
    <source>
        <dbReference type="ARBA" id="ARBA00004141"/>
    </source>
</evidence>
<keyword evidence="13" id="KW-1185">Reference proteome</keyword>
<keyword evidence="7 8" id="KW-0687">Ribonucleoprotein</keyword>
<dbReference type="GO" id="GO:0022627">
    <property type="term" value="C:cytosolic small ribosomal subunit"/>
    <property type="evidence" value="ECO:0007669"/>
    <property type="project" value="UniProtKB-UniRule"/>
</dbReference>
<comment type="subunit">
    <text evidence="8">Component of the small ribosomal subunit. Mature ribosomes consist of a small (40S) and a large (60S) subunit. The 40S subunit contains about 33 different proteins and 1 molecule of RNA (18S). The 60S subunit contains about 49 different proteins and 3 molecules of RNA (28S, 5.8S and 5S).</text>
</comment>
<dbReference type="GO" id="GO:0003735">
    <property type="term" value="F:structural constituent of ribosome"/>
    <property type="evidence" value="ECO:0007669"/>
    <property type="project" value="UniProtKB-UniRule"/>
</dbReference>
<evidence type="ECO:0000313" key="13">
    <source>
        <dbReference type="Proteomes" id="UP000078046"/>
    </source>
</evidence>
<keyword evidence="4 9" id="KW-1133">Transmembrane helix</keyword>